<keyword evidence="3" id="KW-1185">Reference proteome</keyword>
<dbReference type="RefSeq" id="XP_062691376.1">
    <property type="nucleotide sequence ID" value="XM_062840842.1"/>
</dbReference>
<accession>A0AAJ0I4M0</accession>
<name>A0AAJ0I4M0_9PEZI</name>
<dbReference type="Proteomes" id="UP001285908">
    <property type="component" value="Unassembled WGS sequence"/>
</dbReference>
<dbReference type="AlphaFoldDB" id="A0AAJ0I4M0"/>
<evidence type="ECO:0000313" key="3">
    <source>
        <dbReference type="Proteomes" id="UP001285908"/>
    </source>
</evidence>
<organism evidence="2 3">
    <name type="scientific">Neurospora hispaniola</name>
    <dbReference type="NCBI Taxonomy" id="588809"/>
    <lineage>
        <taxon>Eukaryota</taxon>
        <taxon>Fungi</taxon>
        <taxon>Dikarya</taxon>
        <taxon>Ascomycota</taxon>
        <taxon>Pezizomycotina</taxon>
        <taxon>Sordariomycetes</taxon>
        <taxon>Sordariomycetidae</taxon>
        <taxon>Sordariales</taxon>
        <taxon>Sordariaceae</taxon>
        <taxon>Neurospora</taxon>
    </lineage>
</organism>
<dbReference type="GeneID" id="87878464"/>
<feature type="compositionally biased region" description="Basic residues" evidence="1">
    <location>
        <begin position="1"/>
        <end position="10"/>
    </location>
</feature>
<evidence type="ECO:0000256" key="1">
    <source>
        <dbReference type="SAM" id="MobiDB-lite"/>
    </source>
</evidence>
<protein>
    <submittedName>
        <fullName evidence="2">Uncharacterized protein</fullName>
    </submittedName>
</protein>
<comment type="caution">
    <text evidence="2">The sequence shown here is derived from an EMBL/GenBank/DDBJ whole genome shotgun (WGS) entry which is preliminary data.</text>
</comment>
<gene>
    <name evidence="2" type="ORF">B0T23DRAFT_443082</name>
</gene>
<reference evidence="2 3" key="1">
    <citation type="journal article" date="2023" name="Mol. Phylogenet. Evol.">
        <title>Genome-scale phylogeny and comparative genomics of the fungal order Sordariales.</title>
        <authorList>
            <person name="Hensen N."/>
            <person name="Bonometti L."/>
            <person name="Westerberg I."/>
            <person name="Brannstrom I.O."/>
            <person name="Guillou S."/>
            <person name="Cros-Aarteil S."/>
            <person name="Calhoun S."/>
            <person name="Haridas S."/>
            <person name="Kuo A."/>
            <person name="Mondo S."/>
            <person name="Pangilinan J."/>
            <person name="Riley R."/>
            <person name="LaButti K."/>
            <person name="Andreopoulos B."/>
            <person name="Lipzen A."/>
            <person name="Chen C."/>
            <person name="Yan M."/>
            <person name="Daum C."/>
            <person name="Ng V."/>
            <person name="Clum A."/>
            <person name="Steindorff A."/>
            <person name="Ohm R.A."/>
            <person name="Martin F."/>
            <person name="Silar P."/>
            <person name="Natvig D.O."/>
            <person name="Lalanne C."/>
            <person name="Gautier V."/>
            <person name="Ament-Velasquez S.L."/>
            <person name="Kruys A."/>
            <person name="Hutchinson M.I."/>
            <person name="Powell A.J."/>
            <person name="Barry K."/>
            <person name="Miller A.N."/>
            <person name="Grigoriev I.V."/>
            <person name="Debuchy R."/>
            <person name="Gladieux P."/>
            <person name="Hiltunen Thoren M."/>
            <person name="Johannesson H."/>
        </authorList>
    </citation>
    <scope>NUCLEOTIDE SEQUENCE [LARGE SCALE GENOMIC DNA]</scope>
    <source>
        <strain evidence="2 3">FGSC 10403</strain>
    </source>
</reference>
<feature type="region of interest" description="Disordered" evidence="1">
    <location>
        <begin position="1"/>
        <end position="44"/>
    </location>
</feature>
<proteinExistence type="predicted"/>
<evidence type="ECO:0000313" key="2">
    <source>
        <dbReference type="EMBL" id="KAK3490193.1"/>
    </source>
</evidence>
<sequence length="330" mass="37599">MMDGWKKKRRESGERGPLLSQLCSAGKYRNSHSPPPPPPMGSPLDYPPANHWHLDWRPVSFHVPDLGHHRVLAKNDNHSHAIYLSPCITTEPLSAAFDCSSFPMHKTTVPVDDHWTLFQKCMNFSYLFRNSHIKPECGIQIGKDGFPKKTNKVNRARYLHTIATFNFGLSSTPPRQTHQAHNRHSPAVFLVRSVQSINKYGVNVVGQDLCCDQTQLIKSVKFPQKGVKKQNINHRFTIGLGVVNWTRPDLSDAFVGRLEVAYHPPWYLYVDYLRYDKYYYSCPPAKLGIGNILKQLLRRAHYLTTYLVVNLIGPPGPISSWQFCSFCSAS</sequence>
<dbReference type="EMBL" id="JAULSX010000005">
    <property type="protein sequence ID" value="KAK3490193.1"/>
    <property type="molecule type" value="Genomic_DNA"/>
</dbReference>